<proteinExistence type="predicted"/>
<dbReference type="Proteomes" id="UP000274593">
    <property type="component" value="Chromosome"/>
</dbReference>
<gene>
    <name evidence="2" type="ORF">D6T69_13265</name>
</gene>
<dbReference type="EMBL" id="CP032548">
    <property type="protein sequence ID" value="AZJ36437.1"/>
    <property type="molecule type" value="Genomic_DNA"/>
</dbReference>
<evidence type="ECO:0000313" key="3">
    <source>
        <dbReference type="Proteomes" id="UP000274593"/>
    </source>
</evidence>
<organism evidence="2 3">
    <name type="scientific">Tenacibaculum singaporense</name>
    <dbReference type="NCBI Taxonomy" id="2358479"/>
    <lineage>
        <taxon>Bacteria</taxon>
        <taxon>Pseudomonadati</taxon>
        <taxon>Bacteroidota</taxon>
        <taxon>Flavobacteriia</taxon>
        <taxon>Flavobacteriales</taxon>
        <taxon>Flavobacteriaceae</taxon>
        <taxon>Tenacibaculum</taxon>
    </lineage>
</organism>
<dbReference type="KEGG" id="tsig:D6T69_13265"/>
<keyword evidence="1" id="KW-0175">Coiled coil</keyword>
<feature type="coiled-coil region" evidence="1">
    <location>
        <begin position="152"/>
        <end position="179"/>
    </location>
</feature>
<evidence type="ECO:0000313" key="2">
    <source>
        <dbReference type="EMBL" id="AZJ36437.1"/>
    </source>
</evidence>
<protein>
    <submittedName>
        <fullName evidence="2">Uncharacterized protein</fullName>
    </submittedName>
</protein>
<reference evidence="2 3" key="1">
    <citation type="submission" date="2018-09" db="EMBL/GenBank/DDBJ databases">
        <title>Insights into the microbiota of Asian seabass (Lates calcarifer) with tenacibaculosis symptoms and description of sp. nov. Tenacibaculum singaporense.</title>
        <authorList>
            <person name="Miyake S."/>
            <person name="Soh M."/>
            <person name="Azman M.N."/>
            <person name="Ngoh S.Y."/>
            <person name="Orban L."/>
        </authorList>
    </citation>
    <scope>NUCLEOTIDE SEQUENCE [LARGE SCALE GENOMIC DNA]</scope>
    <source>
        <strain evidence="2 3">DSM 106434</strain>
    </source>
</reference>
<accession>A0A3Q8RRN3</accession>
<sequence>MLAILKYYFQKLKESNTEIKDITKIINKTWFQFDNTGTQKKWFFKSANRLSISVNGIISDGTYEFVNGYLIIRIGSEKLLFNKSYFEKDVLVLEKDSTNAETFVFFNEKNLNREDFIALIANYRKKTLNIKELKLLDNTIVEVIDGNSKFNIEGKKVLINNEQTELKELETEQELIVLNDSIITNRFFKGEYVFNKKNKVTILQKYNNISSGDFVYNYNDKLEDDFYKVGAIKGVRIENNKVVRVYSISKLKTIFGKQVEYWHKFKNSYSSGDIFFLLGGIASNGYYMLDNFKIVKVKNGKVY</sequence>
<name>A0A3Q8RRN3_9FLAO</name>
<dbReference type="AlphaFoldDB" id="A0A3Q8RRN3"/>
<keyword evidence="3" id="KW-1185">Reference proteome</keyword>
<evidence type="ECO:0000256" key="1">
    <source>
        <dbReference type="SAM" id="Coils"/>
    </source>
</evidence>
<dbReference type="RefSeq" id="WP_125068226.1">
    <property type="nucleotide sequence ID" value="NZ_CP032548.1"/>
</dbReference>